<protein>
    <submittedName>
        <fullName evidence="2">Immunodominant membrane protein</fullName>
    </submittedName>
</protein>
<reference evidence="2" key="1">
    <citation type="submission" date="2020-08" db="EMBL/GenBank/DDBJ databases">
        <title>Multilocus sequence diversity analysis of phytoplasmas related to Ca.P.Phoenicium in Iran.</title>
        <authorList>
            <person name="Mosayyebi N."/>
            <person name="Mehraban Z."/>
            <person name="Siampour M."/>
        </authorList>
    </citation>
    <scope>NUCLEOTIDE SEQUENCE</scope>
    <source>
        <strain evidence="2">SEJ2</strain>
    </source>
</reference>
<sequence>MQQKENLLSTQKGKIIAVSSGLVGVVVIYLLLAWLIGFWPFSSLTKGKIEAMIVEPEKLGTTTVAQPDADTKTKKLLDGYNKLKAAADKLNVNKDDVVTQLNSLKGKIDTATKESAKTSDFNSASFTTAYDAITKDDFKLVADAIIKAADLK</sequence>
<organism evidence="2">
    <name type="scientific">Sesame phyllody phytoplasma</name>
    <dbReference type="NCBI Taxonomy" id="420408"/>
    <lineage>
        <taxon>Bacteria</taxon>
        <taxon>Bacillati</taxon>
        <taxon>Mycoplasmatota</taxon>
        <taxon>Mollicutes</taxon>
        <taxon>Acholeplasmatales</taxon>
        <taxon>Acholeplasmataceae</taxon>
        <taxon>Candidatus Phytoplasma</taxon>
        <taxon>16SrII (Peanut WB group)</taxon>
    </lineage>
</organism>
<dbReference type="EMBL" id="MT845598">
    <property type="protein sequence ID" value="QOI32730.1"/>
    <property type="molecule type" value="Genomic_DNA"/>
</dbReference>
<keyword evidence="1" id="KW-1133">Transmembrane helix</keyword>
<proteinExistence type="predicted"/>
<gene>
    <name evidence="2" type="primary">imp</name>
</gene>
<keyword evidence="1" id="KW-0812">Transmembrane</keyword>
<evidence type="ECO:0000313" key="2">
    <source>
        <dbReference type="EMBL" id="QOI32730.1"/>
    </source>
</evidence>
<dbReference type="AlphaFoldDB" id="A0A7L8YRJ9"/>
<name>A0A7L8YRJ9_9MOLU</name>
<keyword evidence="1" id="KW-0472">Membrane</keyword>
<evidence type="ECO:0000256" key="1">
    <source>
        <dbReference type="SAM" id="Phobius"/>
    </source>
</evidence>
<accession>A0A7L8YRJ9</accession>
<feature type="transmembrane region" description="Helical" evidence="1">
    <location>
        <begin position="15"/>
        <end position="39"/>
    </location>
</feature>